<dbReference type="GO" id="GO:0031956">
    <property type="term" value="F:medium-chain fatty acid-CoA ligase activity"/>
    <property type="evidence" value="ECO:0007669"/>
    <property type="project" value="TreeGrafter"/>
</dbReference>
<dbReference type="SUPFAM" id="SSF56801">
    <property type="entry name" value="Acetyl-CoA synthetase-like"/>
    <property type="match status" value="1"/>
</dbReference>
<dbReference type="Gene3D" id="3.30.300.30">
    <property type="match status" value="1"/>
</dbReference>
<dbReference type="InterPro" id="IPR042099">
    <property type="entry name" value="ANL_N_sf"/>
</dbReference>
<comment type="similarity">
    <text evidence="1">Belongs to the ATP-dependent AMP-binding enzyme family.</text>
</comment>
<comment type="caution">
    <text evidence="5">The sequence shown here is derived from an EMBL/GenBank/DDBJ whole genome shotgun (WGS) entry which is preliminary data.</text>
</comment>
<dbReference type="Proteomes" id="UP000238823">
    <property type="component" value="Unassembled WGS sequence"/>
</dbReference>
<name>A0A2S9YWF6_9BACT</name>
<protein>
    <submittedName>
        <fullName evidence="5">Long-chain-fatty-acid--CoA ligase</fullName>
        <ecNumber evidence="5">6.2.1.3</ecNumber>
    </submittedName>
</protein>
<dbReference type="PANTHER" id="PTHR43201:SF5">
    <property type="entry name" value="MEDIUM-CHAIN ACYL-COA LIGASE ACSF2, MITOCHONDRIAL"/>
    <property type="match status" value="1"/>
</dbReference>
<dbReference type="InterPro" id="IPR020845">
    <property type="entry name" value="AMP-binding_CS"/>
</dbReference>
<evidence type="ECO:0000256" key="2">
    <source>
        <dbReference type="ARBA" id="ARBA00022598"/>
    </source>
</evidence>
<feature type="domain" description="AMP-dependent synthetase/ligase" evidence="3">
    <location>
        <begin position="13"/>
        <end position="379"/>
    </location>
</feature>
<evidence type="ECO:0000259" key="4">
    <source>
        <dbReference type="Pfam" id="PF13193"/>
    </source>
</evidence>
<evidence type="ECO:0000256" key="1">
    <source>
        <dbReference type="ARBA" id="ARBA00006432"/>
    </source>
</evidence>
<evidence type="ECO:0000313" key="5">
    <source>
        <dbReference type="EMBL" id="PRQ09426.1"/>
    </source>
</evidence>
<dbReference type="OrthoDB" id="5483897at2"/>
<dbReference type="PANTHER" id="PTHR43201">
    <property type="entry name" value="ACYL-COA SYNTHETASE"/>
    <property type="match status" value="1"/>
</dbReference>
<dbReference type="AlphaFoldDB" id="A0A2S9YWF6"/>
<sequence length="517" mass="56041">MQRPALVGDWLGRRAQLSPEALAIIDLSRADNPEPRDIDYATLDRETNQVARWLASQGVGLGDRVAILAKNRIEYVQLWFACGKLGAVLQTLNWRLTAAELEPLVAHARPRLLCWDREFSALAANLRGRPGASSVQFVALDRSDAEPDPCLSSCRELQDTPLPAVELAPSDPWVLCYTGGTTGTPKAAISTHATVTWNAINTASSWGLSHGDVAVLNAPMFHTGGLNVFTAPLIHVGGCSILCREFDLEQLYDLLERRPVSCLFGVPAMFQAMQAHPRWATAPIERVRTIISGGAPCPGPVFEQFWARGVDFKTGYGLTEAGPNNFWLPRERVRDKPGAVGWPLMHVEIRIVDAGGDACGPGEVGELWIRGPHVSPGYYDDPQATAASFVDGWLKTGDLAHTDAQGCVTIVGRSKEMFISGGENVYPAEVESAIAGHPDVVDVAVIGVPDPRWGEVGRAFVVLRPGAQLELAALQQFSGERLAKYKLPRSLVILDVMPRTSAGKLDKRRLGIEQGSI</sequence>
<dbReference type="RefSeq" id="WP_106087904.1">
    <property type="nucleotide sequence ID" value="NZ_PVNL01000022.1"/>
</dbReference>
<proteinExistence type="inferred from homology"/>
<dbReference type="Pfam" id="PF00501">
    <property type="entry name" value="AMP-binding"/>
    <property type="match status" value="1"/>
</dbReference>
<feature type="domain" description="AMP-binding enzyme C-terminal" evidence="4">
    <location>
        <begin position="429"/>
        <end position="504"/>
    </location>
</feature>
<dbReference type="InterPro" id="IPR000873">
    <property type="entry name" value="AMP-dep_synth/lig_dom"/>
</dbReference>
<dbReference type="EMBL" id="PVNL01000022">
    <property type="protein sequence ID" value="PRQ09426.1"/>
    <property type="molecule type" value="Genomic_DNA"/>
</dbReference>
<evidence type="ECO:0000313" key="6">
    <source>
        <dbReference type="Proteomes" id="UP000238823"/>
    </source>
</evidence>
<evidence type="ECO:0000259" key="3">
    <source>
        <dbReference type="Pfam" id="PF00501"/>
    </source>
</evidence>
<dbReference type="CDD" id="cd17631">
    <property type="entry name" value="FACL_FadD13-like"/>
    <property type="match status" value="1"/>
</dbReference>
<dbReference type="FunFam" id="3.30.300.30:FF:000008">
    <property type="entry name" value="2,3-dihydroxybenzoate-AMP ligase"/>
    <property type="match status" value="1"/>
</dbReference>
<accession>A0A2S9YWF6</accession>
<dbReference type="GO" id="GO:0004467">
    <property type="term" value="F:long-chain fatty acid-CoA ligase activity"/>
    <property type="evidence" value="ECO:0007669"/>
    <property type="project" value="UniProtKB-EC"/>
</dbReference>
<dbReference type="InterPro" id="IPR045851">
    <property type="entry name" value="AMP-bd_C_sf"/>
</dbReference>
<dbReference type="EC" id="6.2.1.3" evidence="5"/>
<keyword evidence="2 5" id="KW-0436">Ligase</keyword>
<gene>
    <name evidence="5" type="primary">lcfB_2</name>
    <name evidence="5" type="ORF">ENSA7_08320</name>
</gene>
<dbReference type="Gene3D" id="3.40.50.12780">
    <property type="entry name" value="N-terminal domain of ligase-like"/>
    <property type="match status" value="1"/>
</dbReference>
<dbReference type="Pfam" id="PF13193">
    <property type="entry name" value="AMP-binding_C"/>
    <property type="match status" value="1"/>
</dbReference>
<dbReference type="PROSITE" id="PS00455">
    <property type="entry name" value="AMP_BINDING"/>
    <property type="match status" value="1"/>
</dbReference>
<organism evidence="5 6">
    <name type="scientific">Enhygromyxa salina</name>
    <dbReference type="NCBI Taxonomy" id="215803"/>
    <lineage>
        <taxon>Bacteria</taxon>
        <taxon>Pseudomonadati</taxon>
        <taxon>Myxococcota</taxon>
        <taxon>Polyangia</taxon>
        <taxon>Nannocystales</taxon>
        <taxon>Nannocystaceae</taxon>
        <taxon>Enhygromyxa</taxon>
    </lineage>
</organism>
<reference evidence="5 6" key="1">
    <citation type="submission" date="2018-03" db="EMBL/GenBank/DDBJ databases">
        <title>Draft Genome Sequences of the Obligatory Marine Myxobacteria Enhygromyxa salina SWB007.</title>
        <authorList>
            <person name="Poehlein A."/>
            <person name="Moghaddam J.A."/>
            <person name="Harms H."/>
            <person name="Alanjari M."/>
            <person name="Koenig G.M."/>
            <person name="Daniel R."/>
            <person name="Schaeberle T.F."/>
        </authorList>
    </citation>
    <scope>NUCLEOTIDE SEQUENCE [LARGE SCALE GENOMIC DNA]</scope>
    <source>
        <strain evidence="5 6">SWB007</strain>
    </source>
</reference>
<dbReference type="InterPro" id="IPR025110">
    <property type="entry name" value="AMP-bd_C"/>
</dbReference>